<dbReference type="Pfam" id="PF06371">
    <property type="entry name" value="Drf_GBD"/>
    <property type="match status" value="1"/>
</dbReference>
<dbReference type="Proteomes" id="UP000035642">
    <property type="component" value="Unassembled WGS sequence"/>
</dbReference>
<dbReference type="GO" id="GO:0005829">
    <property type="term" value="C:cytosol"/>
    <property type="evidence" value="ECO:0007669"/>
    <property type="project" value="TreeGrafter"/>
</dbReference>
<feature type="domain" description="FH2" evidence="4">
    <location>
        <begin position="537"/>
        <end position="943"/>
    </location>
</feature>
<feature type="compositionally biased region" description="Pro residues" evidence="2">
    <location>
        <begin position="435"/>
        <end position="444"/>
    </location>
</feature>
<evidence type="ECO:0000259" key="3">
    <source>
        <dbReference type="PROSITE" id="PS51232"/>
    </source>
</evidence>
<dbReference type="Gene3D" id="1.25.10.10">
    <property type="entry name" value="Leucine-rich Repeat Variant"/>
    <property type="match status" value="1"/>
</dbReference>
<reference evidence="6" key="2">
    <citation type="submission" date="2016-04" db="UniProtKB">
        <authorList>
            <consortium name="WormBaseParasite"/>
        </authorList>
    </citation>
    <scope>IDENTIFICATION</scope>
</reference>
<feature type="compositionally biased region" description="Polar residues" evidence="2">
    <location>
        <begin position="423"/>
        <end position="434"/>
    </location>
</feature>
<feature type="compositionally biased region" description="Polar residues" evidence="2">
    <location>
        <begin position="976"/>
        <end position="986"/>
    </location>
</feature>
<accession>A0A158P666</accession>
<proteinExistence type="inferred from homology"/>
<dbReference type="Pfam" id="PF02181">
    <property type="entry name" value="FH2"/>
    <property type="match status" value="1"/>
</dbReference>
<dbReference type="AlphaFoldDB" id="A0A158P666"/>
<dbReference type="WBParaSite" id="ACAC_0000064401-mRNA-1">
    <property type="protein sequence ID" value="ACAC_0000064401-mRNA-1"/>
    <property type="gene ID" value="ACAC_0000064401"/>
</dbReference>
<evidence type="ECO:0000259" key="4">
    <source>
        <dbReference type="PROSITE" id="PS51444"/>
    </source>
</evidence>
<feature type="region of interest" description="Disordered" evidence="2">
    <location>
        <begin position="423"/>
        <end position="531"/>
    </location>
</feature>
<sequence length="1030" mass="115787">MNAHVDPANYLTKLSYFLDKKALKKNKKVLGDETSTEVLKHIEISLRTNSVDWVIQFLNLPNNGLQVLVEYMNQLLLEASSQTFHPMNLGHSIGGRTTKVSKNVGELEDDVHVCIMCLRAIMNNKVREIVQRLNNNYNSIVNCICFCWLNKSNELLSRGFELVFADSRAIYCIVRSILHQSLRTKTLVMQMLSSICMVQGGQELVSDAFDQFRLKDTVSSRQINLTDLKIRRWKKCYPYFFFSHCATDCVFGLEFHVEFLSSAIQFLDIFSSVEDLNQRVYLQYEMHQLGLDNYIDEMADCKSDELRARITAYVNGEMDVAALVEDSHHKARLLEECDQLKSRLSQANERVQEVEAKWITDKAALDRRLLDLVRERDRMQKEHEAQEGTWKKTISEKDRQAREKQARLEQRIQELEAIQKTMQAGLQVQQQAKSPPTPPPPAPGPHRENGPPAAGPHRENGVPTRAAAPSPAGLLAPVTAVPPAPPPPPCLSNGTESCGAPPAPPPPPAGFGKASGGPPPPPPPGLMTGSLPVASTIRKTYQTRNKLPQLNWTAMKPNQAKNTVFEDLNDEKIIDKLDFTKLEEMFKLTPASGGIMTENGNRLEVSLTTSSTNQISPGSTASGTTKKNTLLDHKRLQNVAITRRKLALEPRAIMTAVHQMDLVTLPADKVDILSRILPTEEERKTYAERACEEALSDEDRFMAALCEIERLEHKLSVMRVMADFDESVALLEPQFTHVTAASKCAREATLFHRVLEVILAFGNYMNSGRKGSAYGFRLSSLDSLAILKSPTDRTVTLLHMVVESIERSFPELMKFAEQLKFVDKASGVQWDSVMSDMKELESGFEMARKERSLKGENSPKPLVEFLDNHDERMKHLQEHAKLATKTYEACIEFYGESARTTPPNDFFSKLSKFIVNFNRCKQENDAREAFEKRQRDEAERRSRVATKTQLHDGMMRELAERVGNGSAEKRQRGKIDSQQMGLKQTYSVSSTPNVPTPSRRKVGSSPSPASRVGPPVAAKTRVVAVERDRN</sequence>
<comment type="similarity">
    <text evidence="1">Belongs to the formin homology family.</text>
</comment>
<dbReference type="STRING" id="6313.A0A158P666"/>
<dbReference type="InterPro" id="IPR010473">
    <property type="entry name" value="GTPase-bd"/>
</dbReference>
<feature type="compositionally biased region" description="Low complexity" evidence="2">
    <location>
        <begin position="987"/>
        <end position="997"/>
    </location>
</feature>
<dbReference type="SUPFAM" id="SSF101447">
    <property type="entry name" value="Formin homology 2 domain (FH2 domain)"/>
    <property type="match status" value="1"/>
</dbReference>
<dbReference type="PANTHER" id="PTHR45857:SF4">
    <property type="entry name" value="FORMIN-LIKE PROTEIN"/>
    <property type="match status" value="1"/>
</dbReference>
<feature type="compositionally biased region" description="Basic and acidic residues" evidence="2">
    <location>
        <begin position="949"/>
        <end position="960"/>
    </location>
</feature>
<feature type="compositionally biased region" description="Pro residues" evidence="2">
    <location>
        <begin position="480"/>
        <end position="490"/>
    </location>
</feature>
<dbReference type="GO" id="GO:0016477">
    <property type="term" value="P:cell migration"/>
    <property type="evidence" value="ECO:0007669"/>
    <property type="project" value="TreeGrafter"/>
</dbReference>
<feature type="domain" description="GBD/FH3" evidence="3">
    <location>
        <begin position="1"/>
        <end position="408"/>
    </location>
</feature>
<dbReference type="SMART" id="SM01139">
    <property type="entry name" value="Drf_FH3"/>
    <property type="match status" value="1"/>
</dbReference>
<dbReference type="GO" id="GO:0030866">
    <property type="term" value="P:cortical actin cytoskeleton organization"/>
    <property type="evidence" value="ECO:0007669"/>
    <property type="project" value="TreeGrafter"/>
</dbReference>
<feature type="region of interest" description="Disordered" evidence="2">
    <location>
        <begin position="928"/>
        <end position="1030"/>
    </location>
</feature>
<dbReference type="GO" id="GO:0008360">
    <property type="term" value="P:regulation of cell shape"/>
    <property type="evidence" value="ECO:0007669"/>
    <property type="project" value="TreeGrafter"/>
</dbReference>
<dbReference type="GO" id="GO:0031267">
    <property type="term" value="F:small GTPase binding"/>
    <property type="evidence" value="ECO:0007669"/>
    <property type="project" value="InterPro"/>
</dbReference>
<feature type="compositionally biased region" description="Low complexity" evidence="2">
    <location>
        <begin position="466"/>
        <end position="479"/>
    </location>
</feature>
<dbReference type="GO" id="GO:0051015">
    <property type="term" value="F:actin filament binding"/>
    <property type="evidence" value="ECO:0007669"/>
    <property type="project" value="TreeGrafter"/>
</dbReference>
<dbReference type="PROSITE" id="PS51444">
    <property type="entry name" value="FH2"/>
    <property type="match status" value="1"/>
</dbReference>
<dbReference type="SMART" id="SM01140">
    <property type="entry name" value="Drf_GBD"/>
    <property type="match status" value="1"/>
</dbReference>
<name>A0A158P666_ANGCA</name>
<dbReference type="InterPro" id="IPR010472">
    <property type="entry name" value="FH3_dom"/>
</dbReference>
<evidence type="ECO:0000313" key="6">
    <source>
        <dbReference type="WBParaSite" id="ACAC_0000064401-mRNA-1"/>
    </source>
</evidence>
<dbReference type="InterPro" id="IPR043592">
    <property type="entry name" value="FMNL_animal"/>
</dbReference>
<organism evidence="5 6">
    <name type="scientific">Angiostrongylus cantonensis</name>
    <name type="common">Rat lungworm</name>
    <dbReference type="NCBI Taxonomy" id="6313"/>
    <lineage>
        <taxon>Eukaryota</taxon>
        <taxon>Metazoa</taxon>
        <taxon>Ecdysozoa</taxon>
        <taxon>Nematoda</taxon>
        <taxon>Chromadorea</taxon>
        <taxon>Rhabditida</taxon>
        <taxon>Rhabditina</taxon>
        <taxon>Rhabditomorpha</taxon>
        <taxon>Strongyloidea</taxon>
        <taxon>Metastrongylidae</taxon>
        <taxon>Angiostrongylus</taxon>
    </lineage>
</organism>
<dbReference type="SMART" id="SM00498">
    <property type="entry name" value="FH2"/>
    <property type="match status" value="1"/>
</dbReference>
<protein>
    <submittedName>
        <fullName evidence="6">FH2 domain-containing protein</fullName>
    </submittedName>
</protein>
<dbReference type="Gene3D" id="1.20.58.2220">
    <property type="entry name" value="Formin, FH2 domain"/>
    <property type="match status" value="1"/>
</dbReference>
<dbReference type="SUPFAM" id="SSF48371">
    <property type="entry name" value="ARM repeat"/>
    <property type="match status" value="1"/>
</dbReference>
<evidence type="ECO:0000256" key="1">
    <source>
        <dbReference type="ARBA" id="ARBA00023449"/>
    </source>
</evidence>
<evidence type="ECO:0000313" key="5">
    <source>
        <dbReference type="Proteomes" id="UP000035642"/>
    </source>
</evidence>
<keyword evidence="5" id="KW-1185">Reference proteome</keyword>
<dbReference type="PROSITE" id="PS51232">
    <property type="entry name" value="GBD_FH3"/>
    <property type="match status" value="1"/>
</dbReference>
<dbReference type="InterPro" id="IPR014768">
    <property type="entry name" value="GBD/FH3_dom"/>
</dbReference>
<reference evidence="5" key="1">
    <citation type="submission" date="2012-09" db="EMBL/GenBank/DDBJ databases">
        <authorList>
            <person name="Martin A.A."/>
        </authorList>
    </citation>
    <scope>NUCLEOTIDE SEQUENCE</scope>
</reference>
<dbReference type="InterPro" id="IPR042201">
    <property type="entry name" value="FH2_Formin_sf"/>
</dbReference>
<dbReference type="InterPro" id="IPR016024">
    <property type="entry name" value="ARM-type_fold"/>
</dbReference>
<dbReference type="InterPro" id="IPR011989">
    <property type="entry name" value="ARM-like"/>
</dbReference>
<feature type="compositionally biased region" description="Basic and acidic residues" evidence="2">
    <location>
        <begin position="928"/>
        <end position="942"/>
    </location>
</feature>
<dbReference type="PANTHER" id="PTHR45857">
    <property type="entry name" value="FORMIN-LIKE PROTEIN"/>
    <property type="match status" value="1"/>
</dbReference>
<dbReference type="Pfam" id="PF06367">
    <property type="entry name" value="Drf_FH3"/>
    <property type="match status" value="1"/>
</dbReference>
<evidence type="ECO:0000256" key="2">
    <source>
        <dbReference type="SAM" id="MobiDB-lite"/>
    </source>
</evidence>
<feature type="region of interest" description="Disordered" evidence="2">
    <location>
        <begin position="378"/>
        <end position="406"/>
    </location>
</feature>
<dbReference type="InterPro" id="IPR015425">
    <property type="entry name" value="FH2_Formin"/>
</dbReference>